<dbReference type="AlphaFoldDB" id="A0A1M7XZ65"/>
<organism evidence="9 10">
    <name type="scientific">Desulfopila aestuarii DSM 18488</name>
    <dbReference type="NCBI Taxonomy" id="1121416"/>
    <lineage>
        <taxon>Bacteria</taxon>
        <taxon>Pseudomonadati</taxon>
        <taxon>Thermodesulfobacteriota</taxon>
        <taxon>Desulfobulbia</taxon>
        <taxon>Desulfobulbales</taxon>
        <taxon>Desulfocapsaceae</taxon>
        <taxon>Desulfopila</taxon>
    </lineage>
</organism>
<dbReference type="PROSITE" id="PS51740">
    <property type="entry name" value="SPOVT_ABRB"/>
    <property type="match status" value="1"/>
</dbReference>
<dbReference type="InterPro" id="IPR003444">
    <property type="entry name" value="MraZ"/>
</dbReference>
<feature type="domain" description="SpoVT-AbrB" evidence="8">
    <location>
        <begin position="46"/>
        <end position="89"/>
    </location>
</feature>
<evidence type="ECO:0000256" key="6">
    <source>
        <dbReference type="ARBA" id="ARBA00023163"/>
    </source>
</evidence>
<dbReference type="InterPro" id="IPR038619">
    <property type="entry name" value="MraZ_sf"/>
</dbReference>
<reference evidence="9 10" key="1">
    <citation type="submission" date="2016-12" db="EMBL/GenBank/DDBJ databases">
        <authorList>
            <person name="Song W.-J."/>
            <person name="Kurnit D.M."/>
        </authorList>
    </citation>
    <scope>NUCLEOTIDE SEQUENCE [LARGE SCALE GENOMIC DNA]</scope>
    <source>
        <strain evidence="9 10">DSM 18488</strain>
    </source>
</reference>
<dbReference type="GO" id="GO:0000976">
    <property type="term" value="F:transcription cis-regulatory region binding"/>
    <property type="evidence" value="ECO:0007669"/>
    <property type="project" value="TreeGrafter"/>
</dbReference>
<proteinExistence type="inferred from homology"/>
<dbReference type="HAMAP" id="MF_01008">
    <property type="entry name" value="MraZ"/>
    <property type="match status" value="1"/>
</dbReference>
<dbReference type="InterPro" id="IPR007159">
    <property type="entry name" value="SpoVT-AbrB_dom"/>
</dbReference>
<evidence type="ECO:0000256" key="1">
    <source>
        <dbReference type="ARBA" id="ARBA00013860"/>
    </source>
</evidence>
<dbReference type="EMBL" id="FRFE01000003">
    <property type="protein sequence ID" value="SHO44448.1"/>
    <property type="molecule type" value="Genomic_DNA"/>
</dbReference>
<evidence type="ECO:0000313" key="9">
    <source>
        <dbReference type="EMBL" id="SHO44448.1"/>
    </source>
</evidence>
<protein>
    <recommendedName>
        <fullName evidence="1 7">Transcriptional regulator MraZ</fullName>
    </recommendedName>
</protein>
<dbReference type="GO" id="GO:0005737">
    <property type="term" value="C:cytoplasm"/>
    <property type="evidence" value="ECO:0007669"/>
    <property type="project" value="UniProtKB-UniRule"/>
</dbReference>
<dbReference type="InterPro" id="IPR020603">
    <property type="entry name" value="MraZ_dom"/>
</dbReference>
<comment type="subunit">
    <text evidence="7">Forms oligomers.</text>
</comment>
<comment type="similarity">
    <text evidence="7">Belongs to the MraZ family.</text>
</comment>
<keyword evidence="4 7" id="KW-0805">Transcription regulation</keyword>
<evidence type="ECO:0000256" key="7">
    <source>
        <dbReference type="HAMAP-Rule" id="MF_01008"/>
    </source>
</evidence>
<evidence type="ECO:0000256" key="4">
    <source>
        <dbReference type="ARBA" id="ARBA00023015"/>
    </source>
</evidence>
<keyword evidence="5 7" id="KW-0238">DNA-binding</keyword>
<dbReference type="GO" id="GO:0009295">
    <property type="term" value="C:nucleoid"/>
    <property type="evidence" value="ECO:0007669"/>
    <property type="project" value="UniProtKB-SubCell"/>
</dbReference>
<dbReference type="InterPro" id="IPR037914">
    <property type="entry name" value="SpoVT-AbrB_sf"/>
</dbReference>
<dbReference type="Proteomes" id="UP000184603">
    <property type="component" value="Unassembled WGS sequence"/>
</dbReference>
<comment type="subcellular location">
    <subcellularLocation>
        <location evidence="7">Cytoplasm</location>
        <location evidence="7">Nucleoid</location>
    </subcellularLocation>
</comment>
<dbReference type="Gene3D" id="3.40.1550.20">
    <property type="entry name" value="Transcriptional regulator MraZ domain"/>
    <property type="match status" value="1"/>
</dbReference>
<dbReference type="GO" id="GO:2000143">
    <property type="term" value="P:negative regulation of DNA-templated transcription initiation"/>
    <property type="evidence" value="ECO:0007669"/>
    <property type="project" value="TreeGrafter"/>
</dbReference>
<keyword evidence="2 7" id="KW-0963">Cytoplasm</keyword>
<name>A0A1M7XZ65_9BACT</name>
<dbReference type="STRING" id="1121416.SAMN02745220_00750"/>
<evidence type="ECO:0000256" key="3">
    <source>
        <dbReference type="ARBA" id="ARBA00022737"/>
    </source>
</evidence>
<evidence type="ECO:0000313" key="10">
    <source>
        <dbReference type="Proteomes" id="UP000184603"/>
    </source>
</evidence>
<dbReference type="PANTHER" id="PTHR34701">
    <property type="entry name" value="TRANSCRIPTIONAL REGULATOR MRAZ"/>
    <property type="match status" value="1"/>
</dbReference>
<accession>A0A1M7XZ65</accession>
<dbReference type="CDD" id="cd16321">
    <property type="entry name" value="MraZ_C"/>
    <property type="match status" value="1"/>
</dbReference>
<dbReference type="GO" id="GO:0003700">
    <property type="term" value="F:DNA-binding transcription factor activity"/>
    <property type="evidence" value="ECO:0007669"/>
    <property type="project" value="UniProtKB-UniRule"/>
</dbReference>
<evidence type="ECO:0000256" key="5">
    <source>
        <dbReference type="ARBA" id="ARBA00023125"/>
    </source>
</evidence>
<dbReference type="PANTHER" id="PTHR34701:SF1">
    <property type="entry name" value="TRANSCRIPTIONAL REGULATOR MRAZ"/>
    <property type="match status" value="1"/>
</dbReference>
<keyword evidence="3" id="KW-0677">Repeat</keyword>
<dbReference type="InterPro" id="IPR035644">
    <property type="entry name" value="MraZ_C"/>
</dbReference>
<keyword evidence="6 7" id="KW-0804">Transcription</keyword>
<dbReference type="SUPFAM" id="SSF89447">
    <property type="entry name" value="AbrB/MazE/MraZ-like"/>
    <property type="match status" value="1"/>
</dbReference>
<evidence type="ECO:0000256" key="2">
    <source>
        <dbReference type="ARBA" id="ARBA00022490"/>
    </source>
</evidence>
<keyword evidence="10" id="KW-1185">Reference proteome</keyword>
<dbReference type="Pfam" id="PF02381">
    <property type="entry name" value="MraZ"/>
    <property type="match status" value="1"/>
</dbReference>
<evidence type="ECO:0000259" key="8">
    <source>
        <dbReference type="PROSITE" id="PS51740"/>
    </source>
</evidence>
<sequence>MVAPWGRTHLRAFPIPEWESFENTLMTDGRKQKGMARLMRYIVGSVAECPLDKQGRILLPQHLRVEANLQKEIVLVGMLSHVEIWDKDLWAEENQATSEHFAEFDDQFAEMGIF</sequence>
<gene>
    <name evidence="7" type="primary">mraZ</name>
    <name evidence="9" type="ORF">SAMN02745220_00750</name>
</gene>